<dbReference type="CDD" id="cd14657">
    <property type="entry name" value="Imelysin_IrpA-like"/>
    <property type="match status" value="1"/>
</dbReference>
<keyword evidence="6" id="KW-1185">Reference proteome</keyword>
<feature type="domain" description="Imelysin-like" evidence="4">
    <location>
        <begin position="38"/>
        <end position="392"/>
    </location>
</feature>
<organism evidence="5 6">
    <name type="scientific">Albidovulum sediminis</name>
    <dbReference type="NCBI Taxonomy" id="3066345"/>
    <lineage>
        <taxon>Bacteria</taxon>
        <taxon>Pseudomonadati</taxon>
        <taxon>Pseudomonadota</taxon>
        <taxon>Alphaproteobacteria</taxon>
        <taxon>Rhodobacterales</taxon>
        <taxon>Paracoccaceae</taxon>
        <taxon>Albidovulum</taxon>
    </lineage>
</organism>
<gene>
    <name evidence="5" type="ORF">N5I32_01395</name>
</gene>
<sequence>MRAHRLLCCAPLALLAFVPGASAADGPAIVATYADIAEAGYEDSLTLARDLQVAVDALISAPSPEALDTARAAWRAARDPYMQTEVFRFGNPIVDDWEGRVNAWPLDEGLIDYVDAAYFGSEENALAQLNVIANPSFTLSGATVDATTITPALLTDVLQEAGENEANVATGYHAIEFLLWGQDLVSDAPQAGGRPWTDYAQGADCTGGNCDRRAQYLKVATDLLVSDLAWMAAQWAEGGDARAAVAADADAGLAAILTGMGNLSYGEMAGQRVKLGLILNDPEEEHDCFSDNTPESHYFDIKGVENVYLGRYTRIDGTEVTGPALKDALAAADPALAGALGGEIGQSLAAADALRTLADEGQSYDMLLQVGNAGGEAAITALVEALVAQSRSIERASTALGLAGVVVEGDETLEGAGDVFQ</sequence>
<feature type="chain" id="PRO_5046349786" evidence="3">
    <location>
        <begin position="24"/>
        <end position="421"/>
    </location>
</feature>
<feature type="signal peptide" evidence="3">
    <location>
        <begin position="1"/>
        <end position="23"/>
    </location>
</feature>
<dbReference type="Gene3D" id="1.20.1420.20">
    <property type="entry name" value="M75 peptidase, HXXE motif"/>
    <property type="match status" value="1"/>
</dbReference>
<proteinExistence type="predicted"/>
<evidence type="ECO:0000259" key="4">
    <source>
        <dbReference type="Pfam" id="PF09375"/>
    </source>
</evidence>
<evidence type="ECO:0000256" key="3">
    <source>
        <dbReference type="SAM" id="SignalP"/>
    </source>
</evidence>
<dbReference type="InterPro" id="IPR018976">
    <property type="entry name" value="Imelysin-like"/>
</dbReference>
<comment type="caution">
    <text evidence="5">The sequence shown here is derived from an EMBL/GenBank/DDBJ whole genome shotgun (WGS) entry which is preliminary data.</text>
</comment>
<accession>A0ABT2NGX7</accession>
<protein>
    <submittedName>
        <fullName evidence="5">Peptidase</fullName>
    </submittedName>
</protein>
<dbReference type="RefSeq" id="WP_261493606.1">
    <property type="nucleotide sequence ID" value="NZ_JAOCQF010000001.1"/>
</dbReference>
<name>A0ABT2NGX7_9RHOB</name>
<reference evidence="6" key="1">
    <citation type="submission" date="2023-07" db="EMBL/GenBank/DDBJ databases">
        <title>Defluviimonas sediminis sp. nov., isolated from mangrove sediment.</title>
        <authorList>
            <person name="Liu L."/>
            <person name="Li J."/>
            <person name="Huang Y."/>
            <person name="Pan J."/>
            <person name="Li M."/>
        </authorList>
    </citation>
    <scope>NUCLEOTIDE SEQUENCE [LARGE SCALE GENOMIC DNA]</scope>
    <source>
        <strain evidence="6">FT324</strain>
    </source>
</reference>
<keyword evidence="2 3" id="KW-0732">Signal</keyword>
<dbReference type="Pfam" id="PF09375">
    <property type="entry name" value="Peptidase_M75"/>
    <property type="match status" value="1"/>
</dbReference>
<comment type="subcellular location">
    <subcellularLocation>
        <location evidence="1">Cell envelope</location>
    </subcellularLocation>
</comment>
<dbReference type="Proteomes" id="UP001205601">
    <property type="component" value="Unassembled WGS sequence"/>
</dbReference>
<evidence type="ECO:0000256" key="2">
    <source>
        <dbReference type="ARBA" id="ARBA00022729"/>
    </source>
</evidence>
<evidence type="ECO:0000256" key="1">
    <source>
        <dbReference type="ARBA" id="ARBA00004196"/>
    </source>
</evidence>
<dbReference type="EMBL" id="JAOCQF010000001">
    <property type="protein sequence ID" value="MCT8328163.1"/>
    <property type="molecule type" value="Genomic_DNA"/>
</dbReference>
<evidence type="ECO:0000313" key="5">
    <source>
        <dbReference type="EMBL" id="MCT8328163.1"/>
    </source>
</evidence>
<dbReference type="InterPro" id="IPR038352">
    <property type="entry name" value="Imelysin_sf"/>
</dbReference>
<evidence type="ECO:0000313" key="6">
    <source>
        <dbReference type="Proteomes" id="UP001205601"/>
    </source>
</evidence>